<evidence type="ECO:0000256" key="3">
    <source>
        <dbReference type="ARBA" id="ARBA00023064"/>
    </source>
</evidence>
<sequence length="317" mass="34828">MQLGFVGLGRMGSRMVAKLVNEGHEVVVWNRTKEKISNFKFQISNSQYKDNLKIANSIKDLVLKLEKPRIIWLMLPAGRATQEILDQVEDDIGSGDIVIDGGNAHYADTQKRFEHFKSKGIKFLGIGVSGGVIAARDGYPLMVGGDRSAYDHIKPILDSLAKPGGGHEYFGEGGAGHFVKMVHNGIEYGIMQSIGEGFGVLSKSSYDLDLIKVAKLYQKGTLVSGFMMERTIEALENDPKMEKLEGYIEASGEGDWTVEEATKQNLPVDVIKTALNFRTKSRQDSKVSSSFAARMVAALRNVFGGHPVKGKTVNSKW</sequence>
<dbReference type="PANTHER" id="PTHR11811">
    <property type="entry name" value="6-PHOSPHOGLUCONATE DEHYDROGENASE"/>
    <property type="match status" value="1"/>
</dbReference>
<evidence type="ECO:0000313" key="5">
    <source>
        <dbReference type="EMBL" id="OGE10561.1"/>
    </source>
</evidence>
<evidence type="ECO:0000259" key="4">
    <source>
        <dbReference type="SMART" id="SM01350"/>
    </source>
</evidence>
<dbReference type="SUPFAM" id="SSF48179">
    <property type="entry name" value="6-phosphogluconate dehydrogenase C-terminal domain-like"/>
    <property type="match status" value="1"/>
</dbReference>
<dbReference type="InterPro" id="IPR008927">
    <property type="entry name" value="6-PGluconate_DH-like_C_sf"/>
</dbReference>
<dbReference type="GO" id="GO:0019521">
    <property type="term" value="P:D-gluconate metabolic process"/>
    <property type="evidence" value="ECO:0007669"/>
    <property type="project" value="UniProtKB-KW"/>
</dbReference>
<reference evidence="5 6" key="1">
    <citation type="journal article" date="2016" name="Nat. Commun.">
        <title>Thousands of microbial genomes shed light on interconnected biogeochemical processes in an aquifer system.</title>
        <authorList>
            <person name="Anantharaman K."/>
            <person name="Brown C.T."/>
            <person name="Hug L.A."/>
            <person name="Sharon I."/>
            <person name="Castelle C.J."/>
            <person name="Probst A.J."/>
            <person name="Thomas B.C."/>
            <person name="Singh A."/>
            <person name="Wilkins M.J."/>
            <person name="Karaoz U."/>
            <person name="Brodie E.L."/>
            <person name="Williams K.H."/>
            <person name="Hubbard S.S."/>
            <person name="Banfield J.F."/>
        </authorList>
    </citation>
    <scope>NUCLEOTIDE SEQUENCE [LARGE SCALE GENOMIC DNA]</scope>
</reference>
<keyword evidence="3" id="KW-0311">Gluconate utilization</keyword>
<dbReference type="SMART" id="SM01350">
    <property type="entry name" value="6PGD"/>
    <property type="match status" value="1"/>
</dbReference>
<dbReference type="GO" id="GO:0006098">
    <property type="term" value="P:pentose-phosphate shunt"/>
    <property type="evidence" value="ECO:0007669"/>
    <property type="project" value="InterPro"/>
</dbReference>
<evidence type="ECO:0000256" key="1">
    <source>
        <dbReference type="ARBA" id="ARBA00008419"/>
    </source>
</evidence>
<proteinExistence type="inferred from homology"/>
<dbReference type="STRING" id="1797729.A3A60_02295"/>
<dbReference type="Pfam" id="PF03446">
    <property type="entry name" value="NAD_binding_2"/>
    <property type="match status" value="1"/>
</dbReference>
<dbReference type="InterPro" id="IPR006183">
    <property type="entry name" value="Pgluconate_DH"/>
</dbReference>
<dbReference type="NCBIfam" id="TIGR00872">
    <property type="entry name" value="gnd_rel"/>
    <property type="match status" value="1"/>
</dbReference>
<dbReference type="GO" id="GO:0050661">
    <property type="term" value="F:NADP binding"/>
    <property type="evidence" value="ECO:0007669"/>
    <property type="project" value="InterPro"/>
</dbReference>
<feature type="domain" description="6-phosphogluconate dehydrogenase C-terminal" evidence="4">
    <location>
        <begin position="176"/>
        <end position="312"/>
    </location>
</feature>
<keyword evidence="2" id="KW-0560">Oxidoreductase</keyword>
<organism evidence="5 6">
    <name type="scientific">Candidatus Curtissbacteria bacterium RIFCSPLOWO2_01_FULL_42_26</name>
    <dbReference type="NCBI Taxonomy" id="1797729"/>
    <lineage>
        <taxon>Bacteria</taxon>
        <taxon>Candidatus Curtissiibacteriota</taxon>
    </lineage>
</organism>
<dbReference type="InterPro" id="IPR036291">
    <property type="entry name" value="NAD(P)-bd_dom_sf"/>
</dbReference>
<dbReference type="GO" id="GO:0004616">
    <property type="term" value="F:phosphogluconate dehydrogenase (decarboxylating) activity"/>
    <property type="evidence" value="ECO:0007669"/>
    <property type="project" value="InterPro"/>
</dbReference>
<protein>
    <submittedName>
        <fullName evidence="5">6-phosphogluconate dehydrogenase (Decarboxylating)</fullName>
    </submittedName>
</protein>
<dbReference type="AlphaFoldDB" id="A0A1F5I2H6"/>
<dbReference type="Proteomes" id="UP000179227">
    <property type="component" value="Unassembled WGS sequence"/>
</dbReference>
<evidence type="ECO:0000256" key="2">
    <source>
        <dbReference type="ARBA" id="ARBA00023002"/>
    </source>
</evidence>
<dbReference type="Gene3D" id="1.10.1040.10">
    <property type="entry name" value="N-(1-d-carboxylethyl)-l-norvaline Dehydrogenase, domain 2"/>
    <property type="match status" value="1"/>
</dbReference>
<accession>A0A1F5I2H6</accession>
<dbReference type="SUPFAM" id="SSF51735">
    <property type="entry name" value="NAD(P)-binding Rossmann-fold domains"/>
    <property type="match status" value="1"/>
</dbReference>
<dbReference type="Gene3D" id="3.40.50.720">
    <property type="entry name" value="NAD(P)-binding Rossmann-like Domain"/>
    <property type="match status" value="1"/>
</dbReference>
<dbReference type="InterPro" id="IPR004849">
    <property type="entry name" value="6DGDH_YqeC"/>
</dbReference>
<dbReference type="EMBL" id="MFBS01000009">
    <property type="protein sequence ID" value="OGE10561.1"/>
    <property type="molecule type" value="Genomic_DNA"/>
</dbReference>
<gene>
    <name evidence="5" type="ORF">A3A60_02295</name>
</gene>
<dbReference type="PRINTS" id="PR00076">
    <property type="entry name" value="6PGDHDRGNASE"/>
</dbReference>
<dbReference type="InterPro" id="IPR013328">
    <property type="entry name" value="6PGD_dom2"/>
</dbReference>
<dbReference type="InterPro" id="IPR006114">
    <property type="entry name" value="6PGDH_C"/>
</dbReference>
<comment type="similarity">
    <text evidence="1">Belongs to the 6-phosphogluconate dehydrogenase family.</text>
</comment>
<comment type="caution">
    <text evidence="5">The sequence shown here is derived from an EMBL/GenBank/DDBJ whole genome shotgun (WGS) entry which is preliminary data.</text>
</comment>
<dbReference type="NCBIfam" id="NF007161">
    <property type="entry name" value="PRK09599.1"/>
    <property type="match status" value="1"/>
</dbReference>
<name>A0A1F5I2H6_9BACT</name>
<dbReference type="InterPro" id="IPR006115">
    <property type="entry name" value="6PGDH_NADP-bd"/>
</dbReference>
<dbReference type="Pfam" id="PF00393">
    <property type="entry name" value="6PGD"/>
    <property type="match status" value="1"/>
</dbReference>
<evidence type="ECO:0000313" key="6">
    <source>
        <dbReference type="Proteomes" id="UP000179227"/>
    </source>
</evidence>